<accession>A0ABT3REK7</accession>
<dbReference type="EMBL" id="JAPFQO010000006">
    <property type="protein sequence ID" value="MCX2740282.1"/>
    <property type="molecule type" value="Genomic_DNA"/>
</dbReference>
<dbReference type="Proteomes" id="UP001207228">
    <property type="component" value="Unassembled WGS sequence"/>
</dbReference>
<comment type="caution">
    <text evidence="1">The sequence shown here is derived from an EMBL/GenBank/DDBJ whole genome shotgun (WGS) entry which is preliminary data.</text>
</comment>
<gene>
    <name evidence="1" type="ORF">OO017_10030</name>
</gene>
<reference evidence="1 2" key="1">
    <citation type="submission" date="2022-11" db="EMBL/GenBank/DDBJ databases">
        <title>The characterization of three novel Bacteroidetes species and genomic analysis of their roles in tidal elemental geochemical cycles.</title>
        <authorList>
            <person name="Ma K.-J."/>
        </authorList>
    </citation>
    <scope>NUCLEOTIDE SEQUENCE [LARGE SCALE GENOMIC DNA]</scope>
    <source>
        <strain evidence="1 2">M82</strain>
    </source>
</reference>
<keyword evidence="2" id="KW-1185">Reference proteome</keyword>
<name>A0ABT3REK7_9BACT</name>
<evidence type="ECO:0008006" key="3">
    <source>
        <dbReference type="Google" id="ProtNLM"/>
    </source>
</evidence>
<evidence type="ECO:0000313" key="2">
    <source>
        <dbReference type="Proteomes" id="UP001207228"/>
    </source>
</evidence>
<protein>
    <recommendedName>
        <fullName evidence="3">Outer membrane protein beta-barrel domain-containing protein</fullName>
    </recommendedName>
</protein>
<evidence type="ECO:0000313" key="1">
    <source>
        <dbReference type="EMBL" id="MCX2740282.1"/>
    </source>
</evidence>
<dbReference type="RefSeq" id="WP_266052342.1">
    <property type="nucleotide sequence ID" value="NZ_JAPFQO010000006.1"/>
</dbReference>
<organism evidence="1 2">
    <name type="scientific">Pontibacter anaerobius</name>
    <dbReference type="NCBI Taxonomy" id="2993940"/>
    <lineage>
        <taxon>Bacteria</taxon>
        <taxon>Pseudomonadati</taxon>
        <taxon>Bacteroidota</taxon>
        <taxon>Cytophagia</taxon>
        <taxon>Cytophagales</taxon>
        <taxon>Hymenobacteraceae</taxon>
        <taxon>Pontibacter</taxon>
    </lineage>
</organism>
<proteinExistence type="predicted"/>
<sequence length="104" mass="11526">MTENIFFTGAGSVGFGKSITKREYKGDIQESESNTNNFRAGVSPGISFFPTSKFGLSASFGFLGYTQYKIDHKNSQYADYKTSNFGLDFNSSSLNFGLSYFISR</sequence>